<dbReference type="AlphaFoldDB" id="A0A453S2F0"/>
<dbReference type="EnsemblPlants" id="AET7Gv20792300.2">
    <property type="protein sequence ID" value="AET7Gv20792300.2"/>
    <property type="gene ID" value="AET7Gv20792300"/>
</dbReference>
<dbReference type="Proteomes" id="UP000015105">
    <property type="component" value="Chromosome 7D"/>
</dbReference>
<keyword evidence="2" id="KW-1185">Reference proteome</keyword>
<reference evidence="1" key="4">
    <citation type="submission" date="2019-03" db="UniProtKB">
        <authorList>
            <consortium name="EnsemblPlants"/>
        </authorList>
    </citation>
    <scope>IDENTIFICATION</scope>
</reference>
<reference evidence="1" key="3">
    <citation type="journal article" date="2017" name="Nature">
        <title>Genome sequence of the progenitor of the wheat D genome Aegilops tauschii.</title>
        <authorList>
            <person name="Luo M.C."/>
            <person name="Gu Y.Q."/>
            <person name="Puiu D."/>
            <person name="Wang H."/>
            <person name="Twardziok S.O."/>
            <person name="Deal K.R."/>
            <person name="Huo N."/>
            <person name="Zhu T."/>
            <person name="Wang L."/>
            <person name="Wang Y."/>
            <person name="McGuire P.E."/>
            <person name="Liu S."/>
            <person name="Long H."/>
            <person name="Ramasamy R.K."/>
            <person name="Rodriguez J.C."/>
            <person name="Van S.L."/>
            <person name="Yuan L."/>
            <person name="Wang Z."/>
            <person name="Xia Z."/>
            <person name="Xiao L."/>
            <person name="Anderson O.D."/>
            <person name="Ouyang S."/>
            <person name="Liang Y."/>
            <person name="Zimin A.V."/>
            <person name="Pertea G."/>
            <person name="Qi P."/>
            <person name="Bennetzen J.L."/>
            <person name="Dai X."/>
            <person name="Dawson M.W."/>
            <person name="Muller H.G."/>
            <person name="Kugler K."/>
            <person name="Rivarola-Duarte L."/>
            <person name="Spannagl M."/>
            <person name="Mayer K.F.X."/>
            <person name="Lu F.H."/>
            <person name="Bevan M.W."/>
            <person name="Leroy P."/>
            <person name="Li P."/>
            <person name="You F.M."/>
            <person name="Sun Q."/>
            <person name="Liu Z."/>
            <person name="Lyons E."/>
            <person name="Wicker T."/>
            <person name="Salzberg S.L."/>
            <person name="Devos K.M."/>
            <person name="Dvorak J."/>
        </authorList>
    </citation>
    <scope>NUCLEOTIDE SEQUENCE [LARGE SCALE GENOMIC DNA]</scope>
    <source>
        <strain evidence="1">cv. AL8/78</strain>
    </source>
</reference>
<protein>
    <submittedName>
        <fullName evidence="1">Uncharacterized protein</fullName>
    </submittedName>
</protein>
<sequence>MPLFSLLPSTKIRLGFRGNPDCLVVKIQRYTAPPETLSSFHQAFN</sequence>
<evidence type="ECO:0000313" key="2">
    <source>
        <dbReference type="Proteomes" id="UP000015105"/>
    </source>
</evidence>
<accession>A0A453S2F0</accession>
<reference evidence="2" key="2">
    <citation type="journal article" date="2017" name="Nat. Plants">
        <title>The Aegilops tauschii genome reveals multiple impacts of transposons.</title>
        <authorList>
            <person name="Zhao G."/>
            <person name="Zou C."/>
            <person name="Li K."/>
            <person name="Wang K."/>
            <person name="Li T."/>
            <person name="Gao L."/>
            <person name="Zhang X."/>
            <person name="Wang H."/>
            <person name="Yang Z."/>
            <person name="Liu X."/>
            <person name="Jiang W."/>
            <person name="Mao L."/>
            <person name="Kong X."/>
            <person name="Jiao Y."/>
            <person name="Jia J."/>
        </authorList>
    </citation>
    <scope>NUCLEOTIDE SEQUENCE [LARGE SCALE GENOMIC DNA]</scope>
    <source>
        <strain evidence="2">cv. AL8/78</strain>
    </source>
</reference>
<proteinExistence type="predicted"/>
<name>A0A453S2F0_AEGTS</name>
<evidence type="ECO:0000313" key="1">
    <source>
        <dbReference type="EnsemblPlants" id="AET7Gv20792300.2"/>
    </source>
</evidence>
<dbReference type="Gramene" id="AET7Gv20792300.2">
    <property type="protein sequence ID" value="AET7Gv20792300.2"/>
    <property type="gene ID" value="AET7Gv20792300"/>
</dbReference>
<reference evidence="1" key="5">
    <citation type="journal article" date="2021" name="G3 (Bethesda)">
        <title>Aegilops tauschii genome assembly Aet v5.0 features greater sequence contiguity and improved annotation.</title>
        <authorList>
            <person name="Wang L."/>
            <person name="Zhu T."/>
            <person name="Rodriguez J.C."/>
            <person name="Deal K.R."/>
            <person name="Dubcovsky J."/>
            <person name="McGuire P.E."/>
            <person name="Lux T."/>
            <person name="Spannagl M."/>
            <person name="Mayer K.F.X."/>
            <person name="Baldrich P."/>
            <person name="Meyers B.C."/>
            <person name="Huo N."/>
            <person name="Gu Y.Q."/>
            <person name="Zhou H."/>
            <person name="Devos K.M."/>
            <person name="Bennetzen J.L."/>
            <person name="Unver T."/>
            <person name="Budak H."/>
            <person name="Gulick P.J."/>
            <person name="Galiba G."/>
            <person name="Kalapos B."/>
            <person name="Nelson D.R."/>
            <person name="Li P."/>
            <person name="You F.M."/>
            <person name="Luo M.C."/>
            <person name="Dvorak J."/>
        </authorList>
    </citation>
    <scope>NUCLEOTIDE SEQUENCE [LARGE SCALE GENOMIC DNA]</scope>
    <source>
        <strain evidence="1">cv. AL8/78</strain>
    </source>
</reference>
<reference evidence="2" key="1">
    <citation type="journal article" date="2014" name="Science">
        <title>Ancient hybridizations among the ancestral genomes of bread wheat.</title>
        <authorList>
            <consortium name="International Wheat Genome Sequencing Consortium,"/>
            <person name="Marcussen T."/>
            <person name="Sandve S.R."/>
            <person name="Heier L."/>
            <person name="Spannagl M."/>
            <person name="Pfeifer M."/>
            <person name="Jakobsen K.S."/>
            <person name="Wulff B.B."/>
            <person name="Steuernagel B."/>
            <person name="Mayer K.F."/>
            <person name="Olsen O.A."/>
        </authorList>
    </citation>
    <scope>NUCLEOTIDE SEQUENCE [LARGE SCALE GENOMIC DNA]</scope>
    <source>
        <strain evidence="2">cv. AL8/78</strain>
    </source>
</reference>
<organism evidence="1 2">
    <name type="scientific">Aegilops tauschii subsp. strangulata</name>
    <name type="common">Goatgrass</name>
    <dbReference type="NCBI Taxonomy" id="200361"/>
    <lineage>
        <taxon>Eukaryota</taxon>
        <taxon>Viridiplantae</taxon>
        <taxon>Streptophyta</taxon>
        <taxon>Embryophyta</taxon>
        <taxon>Tracheophyta</taxon>
        <taxon>Spermatophyta</taxon>
        <taxon>Magnoliopsida</taxon>
        <taxon>Liliopsida</taxon>
        <taxon>Poales</taxon>
        <taxon>Poaceae</taxon>
        <taxon>BOP clade</taxon>
        <taxon>Pooideae</taxon>
        <taxon>Triticodae</taxon>
        <taxon>Triticeae</taxon>
        <taxon>Triticinae</taxon>
        <taxon>Aegilops</taxon>
    </lineage>
</organism>